<comment type="similarity">
    <text evidence="2">Belongs to the UPF0014 family.</text>
</comment>
<dbReference type="PANTHER" id="PTHR30028:SF0">
    <property type="entry name" value="PROTEIN ALUMINUM SENSITIVE 3"/>
    <property type="match status" value="1"/>
</dbReference>
<feature type="transmembrane region" description="Helical" evidence="6">
    <location>
        <begin position="88"/>
        <end position="111"/>
    </location>
</feature>
<dbReference type="PANTHER" id="PTHR30028">
    <property type="entry name" value="UPF0014 INNER MEMBRANE PROTEIN YBBM-RELATED"/>
    <property type="match status" value="1"/>
</dbReference>
<organism evidence="7 8">
    <name type="scientific">Paenibacillus solisilvae</name>
    <dbReference type="NCBI Taxonomy" id="2486751"/>
    <lineage>
        <taxon>Bacteria</taxon>
        <taxon>Bacillati</taxon>
        <taxon>Bacillota</taxon>
        <taxon>Bacilli</taxon>
        <taxon>Bacillales</taxon>
        <taxon>Paenibacillaceae</taxon>
        <taxon>Paenibacillus</taxon>
    </lineage>
</organism>
<gene>
    <name evidence="7" type="ORF">ACFPYJ_14430</name>
</gene>
<keyword evidence="3 6" id="KW-0812">Transmembrane</keyword>
<feature type="transmembrane region" description="Helical" evidence="6">
    <location>
        <begin position="34"/>
        <end position="53"/>
    </location>
</feature>
<feature type="transmembrane region" description="Helical" evidence="6">
    <location>
        <begin position="6"/>
        <end position="22"/>
    </location>
</feature>
<proteinExistence type="inferred from homology"/>
<evidence type="ECO:0000256" key="2">
    <source>
        <dbReference type="ARBA" id="ARBA00005268"/>
    </source>
</evidence>
<comment type="caution">
    <text evidence="7">The sequence shown here is derived from an EMBL/GenBank/DDBJ whole genome shotgun (WGS) entry which is preliminary data.</text>
</comment>
<keyword evidence="8" id="KW-1185">Reference proteome</keyword>
<keyword evidence="4 6" id="KW-1133">Transmembrane helix</keyword>
<evidence type="ECO:0000256" key="4">
    <source>
        <dbReference type="ARBA" id="ARBA00022989"/>
    </source>
</evidence>
<dbReference type="RefSeq" id="WP_379188850.1">
    <property type="nucleotide sequence ID" value="NZ_JBHSOW010000047.1"/>
</dbReference>
<feature type="transmembrane region" description="Helical" evidence="6">
    <location>
        <begin position="117"/>
        <end position="138"/>
    </location>
</feature>
<reference evidence="8" key="1">
    <citation type="journal article" date="2019" name="Int. J. Syst. Evol. Microbiol.">
        <title>The Global Catalogue of Microorganisms (GCM) 10K type strain sequencing project: providing services to taxonomists for standard genome sequencing and annotation.</title>
        <authorList>
            <consortium name="The Broad Institute Genomics Platform"/>
            <consortium name="The Broad Institute Genome Sequencing Center for Infectious Disease"/>
            <person name="Wu L."/>
            <person name="Ma J."/>
        </authorList>
    </citation>
    <scope>NUCLEOTIDE SEQUENCE [LARGE SCALE GENOMIC DNA]</scope>
    <source>
        <strain evidence="8">CGMCC 1.3240</strain>
    </source>
</reference>
<protein>
    <submittedName>
        <fullName evidence="7">ABC transporter permease</fullName>
    </submittedName>
</protein>
<dbReference type="Pfam" id="PF03649">
    <property type="entry name" value="UPF0014"/>
    <property type="match status" value="1"/>
</dbReference>
<dbReference type="EMBL" id="JBHSOW010000047">
    <property type="protein sequence ID" value="MFC5650304.1"/>
    <property type="molecule type" value="Genomic_DNA"/>
</dbReference>
<keyword evidence="5 6" id="KW-0472">Membrane</keyword>
<evidence type="ECO:0000256" key="5">
    <source>
        <dbReference type="ARBA" id="ARBA00023136"/>
    </source>
</evidence>
<accession>A0ABW0VZW1</accession>
<feature type="transmembrane region" description="Helical" evidence="6">
    <location>
        <begin position="59"/>
        <end position="76"/>
    </location>
</feature>
<dbReference type="Proteomes" id="UP001596047">
    <property type="component" value="Unassembled WGS sequence"/>
</dbReference>
<evidence type="ECO:0000256" key="3">
    <source>
        <dbReference type="ARBA" id="ARBA00022692"/>
    </source>
</evidence>
<comment type="subcellular location">
    <subcellularLocation>
        <location evidence="1">Membrane</location>
        <topology evidence="1">Multi-pass membrane protein</topology>
    </subcellularLocation>
</comment>
<sequence length="247" mass="26824">MSVFALSMTLIFVAFAVFISIWQKLGLEKDLFIGTVRSAVQLLLVGYVLQYVFHSNQPLIVILILLIMTAVATWNVSRRNKSLSGVGIRIGAALCTTEIITVGLLLILNIIPFTSQYIIPISGMTIGNAMVVASLYLNQMSRELTANRGEVETLLALGASARQAVHPLLKRATKSSMIPTIDGMKTVGLVQLPGMMTGMIIAGASPLEAVRYQILIVFAFASSAALTSIMLSLLTYRLWFTKQDSVI</sequence>
<evidence type="ECO:0000256" key="6">
    <source>
        <dbReference type="SAM" id="Phobius"/>
    </source>
</evidence>
<feature type="transmembrane region" description="Helical" evidence="6">
    <location>
        <begin position="212"/>
        <end position="234"/>
    </location>
</feature>
<evidence type="ECO:0000313" key="7">
    <source>
        <dbReference type="EMBL" id="MFC5650304.1"/>
    </source>
</evidence>
<evidence type="ECO:0000313" key="8">
    <source>
        <dbReference type="Proteomes" id="UP001596047"/>
    </source>
</evidence>
<evidence type="ECO:0000256" key="1">
    <source>
        <dbReference type="ARBA" id="ARBA00004141"/>
    </source>
</evidence>
<name>A0ABW0VZW1_9BACL</name>
<dbReference type="InterPro" id="IPR005226">
    <property type="entry name" value="UPF0014_fam"/>
</dbReference>
<feature type="transmembrane region" description="Helical" evidence="6">
    <location>
        <begin position="186"/>
        <end position="206"/>
    </location>
</feature>